<comment type="caution">
    <text evidence="1">The sequence shown here is derived from an EMBL/GenBank/DDBJ whole genome shotgun (WGS) entry which is preliminary data.</text>
</comment>
<protein>
    <submittedName>
        <fullName evidence="1">Uncharacterized protein</fullName>
    </submittedName>
</protein>
<proteinExistence type="predicted"/>
<evidence type="ECO:0000313" key="2">
    <source>
        <dbReference type="Proteomes" id="UP000004980"/>
    </source>
</evidence>
<dbReference type="Proteomes" id="UP000004980">
    <property type="component" value="Unassembled WGS sequence"/>
</dbReference>
<sequence>MTYEPVASRGSLHSRFLHYRFLHFYAHSQKTHVARCLPDHITSTHYFVLHVRAVHVTHFHRRDASCFDSVAAVLSAITRASVLATTARSLCYMFRMCANAHFLLFVSAYVISFNTNLHTHDCMLPTS</sequence>
<keyword evidence="2" id="KW-1185">Reference proteome</keyword>
<organism evidence="1 2">
    <name type="scientific">Paraburkholderia hospita</name>
    <dbReference type="NCBI Taxonomy" id="169430"/>
    <lineage>
        <taxon>Bacteria</taxon>
        <taxon>Pseudomonadati</taxon>
        <taxon>Pseudomonadota</taxon>
        <taxon>Betaproteobacteria</taxon>
        <taxon>Burkholderiales</taxon>
        <taxon>Burkholderiaceae</taxon>
        <taxon>Paraburkholderia</taxon>
    </lineage>
</organism>
<gene>
    <name evidence="1" type="ORF">WQE_27860</name>
</gene>
<evidence type="ECO:0000313" key="1">
    <source>
        <dbReference type="EMBL" id="EIM97652.1"/>
    </source>
</evidence>
<dbReference type="EMBL" id="AKAU01000144">
    <property type="protein sequence ID" value="EIM97652.1"/>
    <property type="molecule type" value="Genomic_DNA"/>
</dbReference>
<reference evidence="1 2" key="1">
    <citation type="journal article" date="2012" name="J. Bacteriol.">
        <title>Draft Genome Sequence of the Soil Bacterium Burkholderia terrae Strain BS001, Which Interacts with Fungal Surface Structures.</title>
        <authorList>
            <person name="Nazir R."/>
            <person name="Hansen M.A."/>
            <person name="Sorensen S."/>
            <person name="van Elsas J.D."/>
        </authorList>
    </citation>
    <scope>NUCLEOTIDE SEQUENCE [LARGE SCALE GENOMIC DNA]</scope>
    <source>
        <strain evidence="1 2">BS001</strain>
    </source>
</reference>
<accession>A0ABN0FG64</accession>
<name>A0ABN0FG64_9BURK</name>